<gene>
    <name evidence="3" type="ORF">DVH24_040878</name>
</gene>
<dbReference type="Gramene" id="mRNA:MD13G0085200">
    <property type="protein sequence ID" value="mRNA:MD13G0085200"/>
    <property type="gene ID" value="MD13G0085200"/>
</dbReference>
<comment type="similarity">
    <text evidence="1">Belongs to the HEBP family.</text>
</comment>
<dbReference type="STRING" id="3750.A0A498IDV0"/>
<accession>A0A498IDV0</accession>
<protein>
    <recommendedName>
        <fullName evidence="5">SOUL heme-binding protein</fullName>
    </recommendedName>
</protein>
<dbReference type="InterPro" id="IPR006917">
    <property type="entry name" value="SOUL_heme-bd"/>
</dbReference>
<evidence type="ECO:0000313" key="3">
    <source>
        <dbReference type="EMBL" id="RXH79731.1"/>
    </source>
</evidence>
<feature type="signal peptide" evidence="2">
    <location>
        <begin position="1"/>
        <end position="23"/>
    </location>
</feature>
<dbReference type="AlphaFoldDB" id="A0A498IDV0"/>
<evidence type="ECO:0008006" key="5">
    <source>
        <dbReference type="Google" id="ProtNLM"/>
    </source>
</evidence>
<dbReference type="PANTHER" id="PTHR11220">
    <property type="entry name" value="HEME-BINDING PROTEIN-RELATED"/>
    <property type="match status" value="1"/>
</dbReference>
<dbReference type="OrthoDB" id="6424451at2759"/>
<evidence type="ECO:0000256" key="1">
    <source>
        <dbReference type="ARBA" id="ARBA00009817"/>
    </source>
</evidence>
<evidence type="ECO:0000313" key="4">
    <source>
        <dbReference type="Proteomes" id="UP000290289"/>
    </source>
</evidence>
<dbReference type="InterPro" id="IPR011256">
    <property type="entry name" value="Reg_factor_effector_dom_sf"/>
</dbReference>
<dbReference type="FunFam" id="3.20.80.10:FF:000002">
    <property type="entry name" value="Heme-binding protein 2"/>
    <property type="match status" value="1"/>
</dbReference>
<reference evidence="3 4" key="1">
    <citation type="submission" date="2018-10" db="EMBL/GenBank/DDBJ databases">
        <title>A high-quality apple genome assembly.</title>
        <authorList>
            <person name="Hu J."/>
        </authorList>
    </citation>
    <scope>NUCLEOTIDE SEQUENCE [LARGE SCALE GENOMIC DNA]</scope>
    <source>
        <strain evidence="4">cv. HFTH1</strain>
        <tissue evidence="3">Young leaf</tissue>
    </source>
</reference>
<keyword evidence="4" id="KW-1185">Reference proteome</keyword>
<dbReference type="Gene3D" id="3.20.80.10">
    <property type="entry name" value="Regulatory factor, effector binding domain"/>
    <property type="match status" value="1"/>
</dbReference>
<name>A0A498IDV0_MALDO</name>
<keyword evidence="2" id="KW-0732">Signal</keyword>
<dbReference type="PANTHER" id="PTHR11220:SF36">
    <property type="entry name" value="SOUL HEME-BINDING PROTEIN"/>
    <property type="match status" value="1"/>
</dbReference>
<comment type="caution">
    <text evidence="3">The sequence shown here is derived from an EMBL/GenBank/DDBJ whole genome shotgun (WGS) entry which is preliminary data.</text>
</comment>
<dbReference type="SUPFAM" id="SSF55136">
    <property type="entry name" value="Probable bacterial effector-binding domain"/>
    <property type="match status" value="1"/>
</dbReference>
<dbReference type="SMR" id="A0A498IDV0"/>
<evidence type="ECO:0000256" key="2">
    <source>
        <dbReference type="SAM" id="SignalP"/>
    </source>
</evidence>
<organism evidence="3 4">
    <name type="scientific">Malus domestica</name>
    <name type="common">Apple</name>
    <name type="synonym">Pyrus malus</name>
    <dbReference type="NCBI Taxonomy" id="3750"/>
    <lineage>
        <taxon>Eukaryota</taxon>
        <taxon>Viridiplantae</taxon>
        <taxon>Streptophyta</taxon>
        <taxon>Embryophyta</taxon>
        <taxon>Tracheophyta</taxon>
        <taxon>Spermatophyta</taxon>
        <taxon>Magnoliopsida</taxon>
        <taxon>eudicotyledons</taxon>
        <taxon>Gunneridae</taxon>
        <taxon>Pentapetalae</taxon>
        <taxon>rosids</taxon>
        <taxon>fabids</taxon>
        <taxon>Rosales</taxon>
        <taxon>Rosaceae</taxon>
        <taxon>Amygdaloideae</taxon>
        <taxon>Maleae</taxon>
        <taxon>Malus</taxon>
    </lineage>
</organism>
<feature type="chain" id="PRO_5019745604" description="SOUL heme-binding protein" evidence="2">
    <location>
        <begin position="24"/>
        <end position="211"/>
    </location>
</feature>
<sequence length="211" mass="23897">MEKPMLNLVIVICYLCSSKLVLSGHAIESPPYRVVHSESEFELRLYKESSWMSALVQDTTSFEKATKDGFHRLYQYIHGANLNSSEISITAPVLTSIVPSVHGPAEYYVKLYLPAKYERTPPQPLVELNLQLDNWRSHCIAVRKFPGFAKDDRFSKEFETLVNSLNKHLIGKPAILEAESPYAIAQYNASYHLSGRLNEVWMDLSGITADC</sequence>
<dbReference type="KEGG" id="mdm:103452009"/>
<proteinExistence type="inferred from homology"/>
<dbReference type="Pfam" id="PF04832">
    <property type="entry name" value="SOUL"/>
    <property type="match status" value="1"/>
</dbReference>
<dbReference type="EMBL" id="RDQH01000339">
    <property type="protein sequence ID" value="RXH79731.1"/>
    <property type="molecule type" value="Genomic_DNA"/>
</dbReference>
<dbReference type="Proteomes" id="UP000290289">
    <property type="component" value="Chromosome 13"/>
</dbReference>